<keyword evidence="2" id="KW-1185">Reference proteome</keyword>
<organism evidence="1 2">
    <name type="scientific">Actinoplanes oblitus</name>
    <dbReference type="NCBI Taxonomy" id="3040509"/>
    <lineage>
        <taxon>Bacteria</taxon>
        <taxon>Bacillati</taxon>
        <taxon>Actinomycetota</taxon>
        <taxon>Actinomycetes</taxon>
        <taxon>Micromonosporales</taxon>
        <taxon>Micromonosporaceae</taxon>
        <taxon>Actinoplanes</taxon>
    </lineage>
</organism>
<reference evidence="1 2" key="1">
    <citation type="submission" date="2023-06" db="EMBL/GenBank/DDBJ databases">
        <authorList>
            <person name="Yushchuk O."/>
            <person name="Binda E."/>
            <person name="Ruckert-Reed C."/>
            <person name="Fedorenko V."/>
            <person name="Kalinowski J."/>
            <person name="Marinelli F."/>
        </authorList>
    </citation>
    <scope>NUCLEOTIDE SEQUENCE [LARGE SCALE GENOMIC DNA]</scope>
    <source>
        <strain evidence="1 2">NRRL 3884</strain>
    </source>
</reference>
<accession>A0ABY8W6W5</accession>
<protein>
    <submittedName>
        <fullName evidence="1">Uncharacterized protein</fullName>
    </submittedName>
</protein>
<dbReference type="EMBL" id="CP126980">
    <property type="protein sequence ID" value="WIM93232.1"/>
    <property type="molecule type" value="Genomic_DNA"/>
</dbReference>
<evidence type="ECO:0000313" key="1">
    <source>
        <dbReference type="EMBL" id="WIM93232.1"/>
    </source>
</evidence>
<gene>
    <name evidence="1" type="ORF">ACTOB_005204</name>
</gene>
<name>A0ABY8W6W5_9ACTN</name>
<dbReference type="Proteomes" id="UP001240150">
    <property type="component" value="Chromosome"/>
</dbReference>
<proteinExistence type="predicted"/>
<sequence length="59" mass="6396">MWGKHEQALHTMRAAGRIAPEEITGCPRIHKLVGDLVATAPITVRREAREFAGAYGIAA</sequence>
<dbReference type="RefSeq" id="WP_284914440.1">
    <property type="nucleotide sequence ID" value="NZ_CP126980.1"/>
</dbReference>
<evidence type="ECO:0000313" key="2">
    <source>
        <dbReference type="Proteomes" id="UP001240150"/>
    </source>
</evidence>